<organism evidence="2 3">
    <name type="scientific">Pseudonocardia oceani</name>
    <dbReference type="NCBI Taxonomy" id="2792013"/>
    <lineage>
        <taxon>Bacteria</taxon>
        <taxon>Bacillati</taxon>
        <taxon>Actinomycetota</taxon>
        <taxon>Actinomycetes</taxon>
        <taxon>Pseudonocardiales</taxon>
        <taxon>Pseudonocardiaceae</taxon>
        <taxon>Pseudonocardia</taxon>
    </lineage>
</organism>
<feature type="domain" description="VOC" evidence="1">
    <location>
        <begin position="9"/>
        <end position="129"/>
    </location>
</feature>
<gene>
    <name evidence="2" type="ORF">I4I82_04380</name>
</gene>
<dbReference type="InterPro" id="IPR004360">
    <property type="entry name" value="Glyas_Fos-R_dOase_dom"/>
</dbReference>
<dbReference type="InterPro" id="IPR037523">
    <property type="entry name" value="VOC_core"/>
</dbReference>
<sequence length="163" mass="17574">MSTAPVLAGVHHLKLPVSDLDRSLAWYATRLGYRKEQDWFDDGVRTGIGMTHPAGGPGLALRLDPERARSSAGFDFFAIGVPDETAIRALAGRLTALGEQHAGVHLATFGWILPPLHDPDGHEVRFYTTEHHTDSTSVPEVHDAVRTAARGEAARAHPDQGTG</sequence>
<keyword evidence="3" id="KW-1185">Reference proteome</keyword>
<protein>
    <submittedName>
        <fullName evidence="2">VOC family protein</fullName>
    </submittedName>
</protein>
<dbReference type="PROSITE" id="PS51819">
    <property type="entry name" value="VOC"/>
    <property type="match status" value="1"/>
</dbReference>
<dbReference type="Pfam" id="PF00903">
    <property type="entry name" value="Glyoxalase"/>
    <property type="match status" value="1"/>
</dbReference>
<dbReference type="RefSeq" id="WP_218595259.1">
    <property type="nucleotide sequence ID" value="NZ_JADQDE010000460.1"/>
</dbReference>
<dbReference type="CDD" id="cd06587">
    <property type="entry name" value="VOC"/>
    <property type="match status" value="1"/>
</dbReference>
<evidence type="ECO:0000313" key="2">
    <source>
        <dbReference type="EMBL" id="MBW0126919.1"/>
    </source>
</evidence>
<reference evidence="2 3" key="1">
    <citation type="submission" date="2020-11" db="EMBL/GenBank/DDBJ databases">
        <title>Pseudonocardia abyssalis sp. nov. and Pseudonocardia oceani sp. nov., description and phylogenomic analysis of two novel actinomycetes isolated from the deep Southern Ocean.</title>
        <authorList>
            <person name="Parra J."/>
        </authorList>
    </citation>
    <scope>NUCLEOTIDE SEQUENCE [LARGE SCALE GENOMIC DNA]</scope>
    <source>
        <strain evidence="3">KRD185</strain>
    </source>
</reference>
<comment type="caution">
    <text evidence="2">The sequence shown here is derived from an EMBL/GenBank/DDBJ whole genome shotgun (WGS) entry which is preliminary data.</text>
</comment>
<name>A0ABS6U433_9PSEU</name>
<evidence type="ECO:0000313" key="3">
    <source>
        <dbReference type="Proteomes" id="UP000694300"/>
    </source>
</evidence>
<accession>A0ABS6U433</accession>
<dbReference type="EMBL" id="JADQDF010000001">
    <property type="protein sequence ID" value="MBW0126919.1"/>
    <property type="molecule type" value="Genomic_DNA"/>
</dbReference>
<evidence type="ECO:0000259" key="1">
    <source>
        <dbReference type="PROSITE" id="PS51819"/>
    </source>
</evidence>
<dbReference type="Proteomes" id="UP000694300">
    <property type="component" value="Unassembled WGS sequence"/>
</dbReference>
<proteinExistence type="predicted"/>